<comment type="similarity">
    <text evidence="1 10">Belongs to the class-I pyridine nucleotide-disulfide oxidoreductase family.</text>
</comment>
<dbReference type="InterPro" id="IPR016156">
    <property type="entry name" value="FAD/NAD-linked_Rdtase_dimer_sf"/>
</dbReference>
<dbReference type="PANTHER" id="PTHR22912:SF160">
    <property type="entry name" value="DIHYDROLIPOYL DEHYDROGENASE"/>
    <property type="match status" value="1"/>
</dbReference>
<evidence type="ECO:0000256" key="2">
    <source>
        <dbReference type="ARBA" id="ARBA00012608"/>
    </source>
</evidence>
<evidence type="ECO:0000259" key="11">
    <source>
        <dbReference type="Pfam" id="PF02852"/>
    </source>
</evidence>
<dbReference type="Gene3D" id="3.50.50.60">
    <property type="entry name" value="FAD/NAD(P)-binding domain"/>
    <property type="match status" value="2"/>
</dbReference>
<dbReference type="SUPFAM" id="SSF51905">
    <property type="entry name" value="FAD/NAD(P)-binding domain"/>
    <property type="match status" value="1"/>
</dbReference>
<protein>
    <recommendedName>
        <fullName evidence="2 10">Dihydrolipoyl dehydrogenase</fullName>
        <ecNumber evidence="2 10">1.8.1.4</ecNumber>
    </recommendedName>
</protein>
<keyword evidence="5 10" id="KW-0560">Oxidoreductase</keyword>
<dbReference type="GO" id="GO:0050660">
    <property type="term" value="F:flavin adenine dinucleotide binding"/>
    <property type="evidence" value="ECO:0007669"/>
    <property type="project" value="InterPro"/>
</dbReference>
<dbReference type="InterPro" id="IPR001100">
    <property type="entry name" value="Pyr_nuc-diS_OxRdtase"/>
</dbReference>
<dbReference type="NCBIfam" id="TIGR01350">
    <property type="entry name" value="lipoamide_DH"/>
    <property type="match status" value="1"/>
</dbReference>
<evidence type="ECO:0000313" key="14">
    <source>
        <dbReference type="Proteomes" id="UP000728647"/>
    </source>
</evidence>
<dbReference type="InterPro" id="IPR036188">
    <property type="entry name" value="FAD/NAD-bd_sf"/>
</dbReference>
<dbReference type="InterPro" id="IPR006258">
    <property type="entry name" value="Lipoamide_DH"/>
</dbReference>
<evidence type="ECO:0000313" key="13">
    <source>
        <dbReference type="EMBL" id="NUB93830.1"/>
    </source>
</evidence>
<keyword evidence="7" id="KW-1015">Disulfide bond</keyword>
<dbReference type="GO" id="GO:0004148">
    <property type="term" value="F:dihydrolipoyl dehydrogenase (NADH) activity"/>
    <property type="evidence" value="ECO:0007669"/>
    <property type="project" value="UniProtKB-EC"/>
</dbReference>
<evidence type="ECO:0000256" key="10">
    <source>
        <dbReference type="RuleBase" id="RU003692"/>
    </source>
</evidence>
<dbReference type="InterPro" id="IPR012999">
    <property type="entry name" value="Pyr_OxRdtase_I_AS"/>
</dbReference>
<dbReference type="PROSITE" id="PS00076">
    <property type="entry name" value="PYRIDINE_REDOX_1"/>
    <property type="match status" value="1"/>
</dbReference>
<evidence type="ECO:0000256" key="6">
    <source>
        <dbReference type="ARBA" id="ARBA00023027"/>
    </source>
</evidence>
<dbReference type="PRINTS" id="PR00411">
    <property type="entry name" value="PNDRDTASEI"/>
</dbReference>
<evidence type="ECO:0000259" key="12">
    <source>
        <dbReference type="Pfam" id="PF07992"/>
    </source>
</evidence>
<evidence type="ECO:0000256" key="1">
    <source>
        <dbReference type="ARBA" id="ARBA00007532"/>
    </source>
</evidence>
<keyword evidence="4 10" id="KW-0274">FAD</keyword>
<evidence type="ECO:0000256" key="5">
    <source>
        <dbReference type="ARBA" id="ARBA00023002"/>
    </source>
</evidence>
<dbReference type="AlphaFoldDB" id="A0A8J8GUS5"/>
<dbReference type="Pfam" id="PF07992">
    <property type="entry name" value="Pyr_redox_2"/>
    <property type="match status" value="1"/>
</dbReference>
<dbReference type="GO" id="GO:0006103">
    <property type="term" value="P:2-oxoglutarate metabolic process"/>
    <property type="evidence" value="ECO:0007669"/>
    <property type="project" value="TreeGrafter"/>
</dbReference>
<dbReference type="OrthoDB" id="27922at2157"/>
<gene>
    <name evidence="13" type="primary">lpdA</name>
    <name evidence="13" type="ORF">HT576_22925</name>
</gene>
<evidence type="ECO:0000256" key="3">
    <source>
        <dbReference type="ARBA" id="ARBA00022630"/>
    </source>
</evidence>
<accession>A0A8J8GUS5</accession>
<evidence type="ECO:0000256" key="9">
    <source>
        <dbReference type="ARBA" id="ARBA00049187"/>
    </source>
</evidence>
<dbReference type="Pfam" id="PF02852">
    <property type="entry name" value="Pyr_redox_dim"/>
    <property type="match status" value="1"/>
</dbReference>
<dbReference type="InterPro" id="IPR004099">
    <property type="entry name" value="Pyr_nucl-diS_OxRdtase_dimer"/>
</dbReference>
<dbReference type="Proteomes" id="UP000728647">
    <property type="component" value="Unassembled WGS sequence"/>
</dbReference>
<dbReference type="RefSeq" id="WP_174703471.1">
    <property type="nucleotide sequence ID" value="NZ_JABURA010000003.1"/>
</dbReference>
<comment type="catalytic activity">
    <reaction evidence="9 10">
        <text>N(6)-[(R)-dihydrolipoyl]-L-lysyl-[protein] + NAD(+) = N(6)-[(R)-lipoyl]-L-lysyl-[protein] + NADH + H(+)</text>
        <dbReference type="Rhea" id="RHEA:15045"/>
        <dbReference type="Rhea" id="RHEA-COMP:10474"/>
        <dbReference type="Rhea" id="RHEA-COMP:10475"/>
        <dbReference type="ChEBI" id="CHEBI:15378"/>
        <dbReference type="ChEBI" id="CHEBI:57540"/>
        <dbReference type="ChEBI" id="CHEBI:57945"/>
        <dbReference type="ChEBI" id="CHEBI:83099"/>
        <dbReference type="ChEBI" id="CHEBI:83100"/>
        <dbReference type="EC" id="1.8.1.4"/>
    </reaction>
</comment>
<feature type="domain" description="FAD/NAD(P)-binding" evidence="12">
    <location>
        <begin position="7"/>
        <end position="328"/>
    </location>
</feature>
<comment type="miscellaneous">
    <text evidence="10">The active site is a redox-active disulfide bond.</text>
</comment>
<dbReference type="PRINTS" id="PR00368">
    <property type="entry name" value="FADPNR"/>
</dbReference>
<dbReference type="FunFam" id="3.30.390.30:FF:000001">
    <property type="entry name" value="Dihydrolipoyl dehydrogenase"/>
    <property type="match status" value="1"/>
</dbReference>
<organism evidence="13 14">
    <name type="scientific">Haloterrigena gelatinilytica</name>
    <dbReference type="NCBI Taxonomy" id="2741724"/>
    <lineage>
        <taxon>Archaea</taxon>
        <taxon>Methanobacteriati</taxon>
        <taxon>Methanobacteriota</taxon>
        <taxon>Stenosarchaea group</taxon>
        <taxon>Halobacteria</taxon>
        <taxon>Halobacteriales</taxon>
        <taxon>Natrialbaceae</taxon>
        <taxon>Haloterrigena</taxon>
    </lineage>
</organism>
<proteinExistence type="inferred from homology"/>
<feature type="domain" description="Pyridine nucleotide-disulphide oxidoreductase dimerisation" evidence="11">
    <location>
        <begin position="347"/>
        <end position="455"/>
    </location>
</feature>
<dbReference type="Gene3D" id="3.30.390.30">
    <property type="match status" value="1"/>
</dbReference>
<comment type="caution">
    <text evidence="13">The sequence shown here is derived from an EMBL/GenBank/DDBJ whole genome shotgun (WGS) entry which is preliminary data.</text>
</comment>
<name>A0A8J8GUS5_9EURY</name>
<comment type="cofactor">
    <cofactor evidence="10">
        <name>FAD</name>
        <dbReference type="ChEBI" id="CHEBI:57692"/>
    </cofactor>
    <text evidence="10">Binds 1 FAD per subunit.</text>
</comment>
<dbReference type="PIRSF" id="PIRSF000350">
    <property type="entry name" value="Mercury_reductase_MerA"/>
    <property type="match status" value="1"/>
</dbReference>
<dbReference type="PANTHER" id="PTHR22912">
    <property type="entry name" value="DISULFIDE OXIDOREDUCTASE"/>
    <property type="match status" value="1"/>
</dbReference>
<keyword evidence="3 10" id="KW-0285">Flavoprotein</keyword>
<keyword evidence="6 10" id="KW-0520">NAD</keyword>
<evidence type="ECO:0000256" key="7">
    <source>
        <dbReference type="ARBA" id="ARBA00023157"/>
    </source>
</evidence>
<dbReference type="SUPFAM" id="SSF55424">
    <property type="entry name" value="FAD/NAD-linked reductases, dimerisation (C-terminal) domain"/>
    <property type="match status" value="1"/>
</dbReference>
<evidence type="ECO:0000256" key="8">
    <source>
        <dbReference type="ARBA" id="ARBA00023284"/>
    </source>
</evidence>
<dbReference type="InterPro" id="IPR023753">
    <property type="entry name" value="FAD/NAD-binding_dom"/>
</dbReference>
<sequence length="468" mass="49346">MTERRTDVLVIGAGPAGYTTAIRLGQLGVDATLVEADAHGGTCLNRGCIPSKAIISAASVAHEARTSEEIGITAEVDVDFEQFTRWKDRIVRRMGKSVEKLCKANNVDLVEGRAVFEDRHVARVLDGDGTELERVEFDYAVLATGSRPVELPGFEYDHPSVLDAADALSLSSLPNSLVVVGAGYIGMELSTAFAKLGVDVTVVEALESMLPGFPRALVEPVESRAGELGIDCHYGQLARGWRETDAGLVLETESADGQGQFEHEAEAVLVAVGREPVTDTVNLDAIGLESNDGFLATDDQCRTDVPHVFAVGDVAGEPMLAHKGSAEGEIAAEVIAGRTASFADRAVPSVAFTAPEIATVGRTVQEAEDAGYRPIQGEFPLRASGRALTTGHTDGFARIVASEDGRVLGGQVVGPEASELIAEIALAVEQELSVEALAETIHAHPTMAESVHEAAANVLGRAIHTLNR</sequence>
<reference evidence="13" key="1">
    <citation type="submission" date="2020-06" db="EMBL/GenBank/DDBJ databases">
        <title>Haloterrigena sp. nov., an extremely halophilic archaeon isolated from a saline sediment.</title>
        <authorList>
            <person name="Liu B.-B."/>
        </authorList>
    </citation>
    <scope>NUCLEOTIDE SEQUENCE</scope>
    <source>
        <strain evidence="13">SYSU A121-1</strain>
    </source>
</reference>
<dbReference type="EMBL" id="JABURA010000003">
    <property type="protein sequence ID" value="NUB93830.1"/>
    <property type="molecule type" value="Genomic_DNA"/>
</dbReference>
<evidence type="ECO:0000256" key="4">
    <source>
        <dbReference type="ARBA" id="ARBA00022827"/>
    </source>
</evidence>
<dbReference type="EC" id="1.8.1.4" evidence="2 10"/>
<dbReference type="InterPro" id="IPR050151">
    <property type="entry name" value="Class-I_Pyr_Nuc-Dis_Oxidored"/>
</dbReference>
<keyword evidence="8 10" id="KW-0676">Redox-active center</keyword>